<feature type="compositionally biased region" description="Basic and acidic residues" evidence="1">
    <location>
        <begin position="1"/>
        <end position="17"/>
    </location>
</feature>
<evidence type="ECO:0000313" key="2">
    <source>
        <dbReference type="EMBL" id="NUQ89821.1"/>
    </source>
</evidence>
<dbReference type="AlphaFoldDB" id="A0A850CD02"/>
<gene>
    <name evidence="2" type="ORF">HOQ43_15345</name>
</gene>
<comment type="caution">
    <text evidence="2">The sequence shown here is derived from an EMBL/GenBank/DDBJ whole genome shotgun (WGS) entry which is preliminary data.</text>
</comment>
<organism evidence="2 3">
    <name type="scientific">Glycomyces artemisiae</name>
    <dbReference type="NCBI Taxonomy" id="1076443"/>
    <lineage>
        <taxon>Bacteria</taxon>
        <taxon>Bacillati</taxon>
        <taxon>Actinomycetota</taxon>
        <taxon>Actinomycetes</taxon>
        <taxon>Glycomycetales</taxon>
        <taxon>Glycomycetaceae</taxon>
        <taxon>Glycomyces</taxon>
    </lineage>
</organism>
<protein>
    <submittedName>
        <fullName evidence="2">Uncharacterized protein</fullName>
    </submittedName>
</protein>
<dbReference type="Proteomes" id="UP000574690">
    <property type="component" value="Unassembled WGS sequence"/>
</dbReference>
<dbReference type="EMBL" id="JABFXE010000643">
    <property type="protein sequence ID" value="NUQ89821.1"/>
    <property type="molecule type" value="Genomic_DNA"/>
</dbReference>
<proteinExistence type="predicted"/>
<evidence type="ECO:0000313" key="3">
    <source>
        <dbReference type="Proteomes" id="UP000574690"/>
    </source>
</evidence>
<feature type="region of interest" description="Disordered" evidence="1">
    <location>
        <begin position="38"/>
        <end position="62"/>
    </location>
</feature>
<reference evidence="2 3" key="1">
    <citation type="submission" date="2020-05" db="EMBL/GenBank/DDBJ databases">
        <title>DNA-SIP metagenomic assembled genomes.</title>
        <authorList>
            <person name="Yu J."/>
        </authorList>
    </citation>
    <scope>NUCLEOTIDE SEQUENCE [LARGE SCALE GENOMIC DNA]</scope>
    <source>
        <strain evidence="2">Bin5.27</strain>
    </source>
</reference>
<feature type="region of interest" description="Disordered" evidence="1">
    <location>
        <begin position="1"/>
        <end position="20"/>
    </location>
</feature>
<name>A0A850CD02_9ACTN</name>
<sequence length="62" mass="6429">MNGTPDDRAAEAAEEKPATPVELLLAAALKERADLVTPGALRPPAPPAAADDVACAARRRLR</sequence>
<accession>A0A850CD02</accession>
<feature type="non-terminal residue" evidence="2">
    <location>
        <position position="62"/>
    </location>
</feature>
<evidence type="ECO:0000256" key="1">
    <source>
        <dbReference type="SAM" id="MobiDB-lite"/>
    </source>
</evidence>